<sequence length="78" mass="8521">METAVMTSSIHSEGSGGSGDKNIISCLPFINFFVTVGISGCNTGEHVRWTAPPRHLHHQHAKQPLLRSYLNFSTNIDA</sequence>
<organism evidence="1 2">
    <name type="scientific">Portunus trituberculatus</name>
    <name type="common">Swimming crab</name>
    <name type="synonym">Neptunus trituberculatus</name>
    <dbReference type="NCBI Taxonomy" id="210409"/>
    <lineage>
        <taxon>Eukaryota</taxon>
        <taxon>Metazoa</taxon>
        <taxon>Ecdysozoa</taxon>
        <taxon>Arthropoda</taxon>
        <taxon>Crustacea</taxon>
        <taxon>Multicrustacea</taxon>
        <taxon>Malacostraca</taxon>
        <taxon>Eumalacostraca</taxon>
        <taxon>Eucarida</taxon>
        <taxon>Decapoda</taxon>
        <taxon>Pleocyemata</taxon>
        <taxon>Brachyura</taxon>
        <taxon>Eubrachyura</taxon>
        <taxon>Portunoidea</taxon>
        <taxon>Portunidae</taxon>
        <taxon>Portuninae</taxon>
        <taxon>Portunus</taxon>
    </lineage>
</organism>
<dbReference type="EMBL" id="VSRR010064239">
    <property type="protein sequence ID" value="MPC84030.1"/>
    <property type="molecule type" value="Genomic_DNA"/>
</dbReference>
<reference evidence="1 2" key="1">
    <citation type="submission" date="2019-05" db="EMBL/GenBank/DDBJ databases">
        <title>Another draft genome of Portunus trituberculatus and its Hox gene families provides insights of decapod evolution.</title>
        <authorList>
            <person name="Jeong J.-H."/>
            <person name="Song I."/>
            <person name="Kim S."/>
            <person name="Choi T."/>
            <person name="Kim D."/>
            <person name="Ryu S."/>
            <person name="Kim W."/>
        </authorList>
    </citation>
    <scope>NUCLEOTIDE SEQUENCE [LARGE SCALE GENOMIC DNA]</scope>
    <source>
        <tissue evidence="1">Muscle</tissue>
    </source>
</reference>
<keyword evidence="2" id="KW-1185">Reference proteome</keyword>
<proteinExistence type="predicted"/>
<gene>
    <name evidence="1" type="ORF">E2C01_078754</name>
</gene>
<evidence type="ECO:0000313" key="2">
    <source>
        <dbReference type="Proteomes" id="UP000324222"/>
    </source>
</evidence>
<comment type="caution">
    <text evidence="1">The sequence shown here is derived from an EMBL/GenBank/DDBJ whole genome shotgun (WGS) entry which is preliminary data.</text>
</comment>
<dbReference type="AlphaFoldDB" id="A0A5B7IHP4"/>
<evidence type="ECO:0000313" key="1">
    <source>
        <dbReference type="EMBL" id="MPC84030.1"/>
    </source>
</evidence>
<name>A0A5B7IHP4_PORTR</name>
<accession>A0A5B7IHP4</accession>
<protein>
    <submittedName>
        <fullName evidence="1">Uncharacterized protein</fullName>
    </submittedName>
</protein>
<dbReference type="Proteomes" id="UP000324222">
    <property type="component" value="Unassembled WGS sequence"/>
</dbReference>